<dbReference type="Proteomes" id="UP000031443">
    <property type="component" value="Unassembled WGS sequence"/>
</dbReference>
<dbReference type="AlphaFoldDB" id="M7AGL0"/>
<protein>
    <submittedName>
        <fullName evidence="2">Uncharacterized protein</fullName>
    </submittedName>
</protein>
<reference evidence="3" key="1">
    <citation type="journal article" date="2013" name="Nat. Genet.">
        <title>The draft genomes of soft-shell turtle and green sea turtle yield insights into the development and evolution of the turtle-specific body plan.</title>
        <authorList>
            <person name="Wang Z."/>
            <person name="Pascual-Anaya J."/>
            <person name="Zadissa A."/>
            <person name="Li W."/>
            <person name="Niimura Y."/>
            <person name="Huang Z."/>
            <person name="Li C."/>
            <person name="White S."/>
            <person name="Xiong Z."/>
            <person name="Fang D."/>
            <person name="Wang B."/>
            <person name="Ming Y."/>
            <person name="Chen Y."/>
            <person name="Zheng Y."/>
            <person name="Kuraku S."/>
            <person name="Pignatelli M."/>
            <person name="Herrero J."/>
            <person name="Beal K."/>
            <person name="Nozawa M."/>
            <person name="Li Q."/>
            <person name="Wang J."/>
            <person name="Zhang H."/>
            <person name="Yu L."/>
            <person name="Shigenobu S."/>
            <person name="Wang J."/>
            <person name="Liu J."/>
            <person name="Flicek P."/>
            <person name="Searle S."/>
            <person name="Wang J."/>
            <person name="Kuratani S."/>
            <person name="Yin Y."/>
            <person name="Aken B."/>
            <person name="Zhang G."/>
            <person name="Irie N."/>
        </authorList>
    </citation>
    <scope>NUCLEOTIDE SEQUENCE [LARGE SCALE GENOMIC DNA]</scope>
</reference>
<proteinExistence type="predicted"/>
<dbReference type="PANTHER" id="PTHR22409:SF2">
    <property type="entry name" value="CHROMOSOME 19 OPEN READING FRAME 44"/>
    <property type="match status" value="1"/>
</dbReference>
<name>M7AGL0_CHEMY</name>
<keyword evidence="3" id="KW-1185">Reference proteome</keyword>
<feature type="region of interest" description="Disordered" evidence="1">
    <location>
        <begin position="1"/>
        <end position="107"/>
    </location>
</feature>
<feature type="compositionally biased region" description="Polar residues" evidence="1">
    <location>
        <begin position="30"/>
        <end position="45"/>
    </location>
</feature>
<evidence type="ECO:0000313" key="3">
    <source>
        <dbReference type="Proteomes" id="UP000031443"/>
    </source>
</evidence>
<sequence>MRREALRSPDLSPRAGRQSPPRTSFPPKKQSLTNLFSAPSLLSRSSQKRTSDRINPQTPSPPSRNLQRPTSMSFQLPTSIKDSFAETTSPRTNHIKQSQVSLSERSEIKSLDELFSKAADTENATSDSSNDFRLNILSIDDLNSNVSGDREALKQMYIKSHKSPPLTIEQALEEVQKMKEQ</sequence>
<gene>
    <name evidence="2" type="ORF">UY3_18693</name>
</gene>
<dbReference type="eggNOG" id="ENOG502RMHR">
    <property type="taxonomic scope" value="Eukaryota"/>
</dbReference>
<feature type="compositionally biased region" description="Polar residues" evidence="1">
    <location>
        <begin position="53"/>
        <end position="103"/>
    </location>
</feature>
<dbReference type="InterPro" id="IPR040120">
    <property type="entry name" value="C19orf44-like"/>
</dbReference>
<evidence type="ECO:0000313" key="2">
    <source>
        <dbReference type="EMBL" id="EMP24056.1"/>
    </source>
</evidence>
<organism evidence="2 3">
    <name type="scientific">Chelonia mydas</name>
    <name type="common">Green sea-turtle</name>
    <name type="synonym">Chelonia agassizi</name>
    <dbReference type="NCBI Taxonomy" id="8469"/>
    <lineage>
        <taxon>Eukaryota</taxon>
        <taxon>Metazoa</taxon>
        <taxon>Chordata</taxon>
        <taxon>Craniata</taxon>
        <taxon>Vertebrata</taxon>
        <taxon>Euteleostomi</taxon>
        <taxon>Archelosauria</taxon>
        <taxon>Testudinata</taxon>
        <taxon>Testudines</taxon>
        <taxon>Cryptodira</taxon>
        <taxon>Durocryptodira</taxon>
        <taxon>Americhelydia</taxon>
        <taxon>Chelonioidea</taxon>
        <taxon>Cheloniidae</taxon>
        <taxon>Chelonia</taxon>
    </lineage>
</organism>
<dbReference type="PANTHER" id="PTHR22409">
    <property type="entry name" value="CHROMOSOME 19 OPEN READING FRAME 44"/>
    <property type="match status" value="1"/>
</dbReference>
<evidence type="ECO:0000256" key="1">
    <source>
        <dbReference type="SAM" id="MobiDB-lite"/>
    </source>
</evidence>
<dbReference type="EMBL" id="KB603100">
    <property type="protein sequence ID" value="EMP24056.1"/>
    <property type="molecule type" value="Genomic_DNA"/>
</dbReference>
<accession>M7AGL0</accession>